<proteinExistence type="predicted"/>
<evidence type="ECO:0000313" key="2">
    <source>
        <dbReference type="EMBL" id="QGQ22031.1"/>
    </source>
</evidence>
<gene>
    <name evidence="2" type="ORF">F1728_04690</name>
</gene>
<keyword evidence="3" id="KW-1185">Reference proteome</keyword>
<dbReference type="AlphaFoldDB" id="A0A6I6AAG4"/>
<dbReference type="Gene3D" id="3.30.750.24">
    <property type="entry name" value="STAS domain"/>
    <property type="match status" value="1"/>
</dbReference>
<dbReference type="CDD" id="cd07043">
    <property type="entry name" value="STAS_anti-anti-sigma_factors"/>
    <property type="match status" value="1"/>
</dbReference>
<dbReference type="InterPro" id="IPR036513">
    <property type="entry name" value="STAS_dom_sf"/>
</dbReference>
<dbReference type="EMBL" id="CP043930">
    <property type="protein sequence ID" value="QGQ22031.1"/>
    <property type="molecule type" value="Genomic_DNA"/>
</dbReference>
<protein>
    <submittedName>
        <fullName evidence="2">STAS domain-containing protein</fullName>
    </submittedName>
</protein>
<dbReference type="KEGG" id="gim:F1728_04690"/>
<dbReference type="SUPFAM" id="SSF52091">
    <property type="entry name" value="SpoIIaa-like"/>
    <property type="match status" value="1"/>
</dbReference>
<feature type="domain" description="STAS" evidence="1">
    <location>
        <begin position="27"/>
        <end position="119"/>
    </location>
</feature>
<dbReference type="PANTHER" id="PTHR33495:SF2">
    <property type="entry name" value="ANTI-SIGMA FACTOR ANTAGONIST TM_1081-RELATED"/>
    <property type="match status" value="1"/>
</dbReference>
<evidence type="ECO:0000313" key="3">
    <source>
        <dbReference type="Proteomes" id="UP000427281"/>
    </source>
</evidence>
<dbReference type="Pfam" id="PF01740">
    <property type="entry name" value="STAS"/>
    <property type="match status" value="1"/>
</dbReference>
<dbReference type="PANTHER" id="PTHR33495">
    <property type="entry name" value="ANTI-SIGMA FACTOR ANTAGONIST TM_1081-RELATED-RELATED"/>
    <property type="match status" value="1"/>
</dbReference>
<reference evidence="2 3" key="1">
    <citation type="submission" date="2019-09" db="EMBL/GenBank/DDBJ databases">
        <title>Gimesia benthica sp. nov., a novel bacterium isolated from deep-sea water of the Northwest Indian Ocean.</title>
        <authorList>
            <person name="Dai X."/>
        </authorList>
    </citation>
    <scope>NUCLEOTIDE SEQUENCE [LARGE SCALE GENOMIC DNA]</scope>
    <source>
        <strain evidence="2 3">E7</strain>
    </source>
</reference>
<evidence type="ECO:0000259" key="1">
    <source>
        <dbReference type="PROSITE" id="PS50801"/>
    </source>
</evidence>
<name>A0A6I6AAG4_9PLAN</name>
<sequence>MLENFEVFEVELSTPNLIVIPLGSTLQFHYSNVQVESNKVLRLFNSPEIKNVIIDLSKVDYLDSVIINSIIRYLQQARQTGGQAFCCNASENMQNILKCIRVGTLWPLFDTREEAIDSITTNL</sequence>
<dbReference type="GO" id="GO:0043856">
    <property type="term" value="F:anti-sigma factor antagonist activity"/>
    <property type="evidence" value="ECO:0007669"/>
    <property type="project" value="TreeGrafter"/>
</dbReference>
<dbReference type="Proteomes" id="UP000427281">
    <property type="component" value="Chromosome"/>
</dbReference>
<accession>A0A6I6AAG4</accession>
<dbReference type="PROSITE" id="PS50801">
    <property type="entry name" value="STAS"/>
    <property type="match status" value="1"/>
</dbReference>
<organism evidence="2 3">
    <name type="scientific">Gimesia benthica</name>
    <dbReference type="NCBI Taxonomy" id="2608982"/>
    <lineage>
        <taxon>Bacteria</taxon>
        <taxon>Pseudomonadati</taxon>
        <taxon>Planctomycetota</taxon>
        <taxon>Planctomycetia</taxon>
        <taxon>Planctomycetales</taxon>
        <taxon>Planctomycetaceae</taxon>
        <taxon>Gimesia</taxon>
    </lineage>
</organism>
<dbReference type="RefSeq" id="WP_155363122.1">
    <property type="nucleotide sequence ID" value="NZ_CP043930.1"/>
</dbReference>
<dbReference type="InterPro" id="IPR002645">
    <property type="entry name" value="STAS_dom"/>
</dbReference>